<organism evidence="1 2">
    <name type="scientific">Streptomyces marianii</name>
    <dbReference type="NCBI Taxonomy" id="1817406"/>
    <lineage>
        <taxon>Bacteria</taxon>
        <taxon>Bacillati</taxon>
        <taxon>Actinomycetota</taxon>
        <taxon>Actinomycetes</taxon>
        <taxon>Kitasatosporales</taxon>
        <taxon>Streptomycetaceae</taxon>
        <taxon>Streptomyces</taxon>
    </lineage>
</organism>
<evidence type="ECO:0000313" key="1">
    <source>
        <dbReference type="EMBL" id="TLQ38842.1"/>
    </source>
</evidence>
<name>A0A5R9DT73_9ACTN</name>
<comment type="caution">
    <text evidence="1">The sequence shown here is derived from an EMBL/GenBank/DDBJ whole genome shotgun (WGS) entry which is preliminary data.</text>
</comment>
<dbReference type="AlphaFoldDB" id="A0A5R9DT73"/>
<protein>
    <submittedName>
        <fullName evidence="1">Uncharacterized protein</fullName>
    </submittedName>
</protein>
<accession>A0A5R9DT73</accession>
<proteinExistence type="predicted"/>
<gene>
    <name evidence="1" type="ORF">FEF34_40225</name>
</gene>
<keyword evidence="2" id="KW-1185">Reference proteome</keyword>
<evidence type="ECO:0000313" key="2">
    <source>
        <dbReference type="Proteomes" id="UP000305921"/>
    </source>
</evidence>
<dbReference type="EMBL" id="VAWE01000004">
    <property type="protein sequence ID" value="TLQ38842.1"/>
    <property type="molecule type" value="Genomic_DNA"/>
</dbReference>
<sequence length="60" mass="6821">MEYAVMPSYHGRISATVPLKGGKPGDVLYEVEWDGPQPPHNRYNRFTSIELRLTRDVSTS</sequence>
<dbReference type="Proteomes" id="UP000305921">
    <property type="component" value="Unassembled WGS sequence"/>
</dbReference>
<reference evidence="1 2" key="1">
    <citation type="submission" date="2019-05" db="EMBL/GenBank/DDBJ databases">
        <title>Streptomyces marianii sp. nov., a novel marine actinomycete from southern coast of India.</title>
        <authorList>
            <person name="Iniyan A.M."/>
            <person name="Wink J."/>
            <person name="Ramprasad E."/>
            <person name="Ramana C.V."/>
            <person name="Bunk B."/>
            <person name="Sproer C."/>
            <person name="Joseph F.-J.R.S."/>
            <person name="Vincent S.G.P."/>
        </authorList>
    </citation>
    <scope>NUCLEOTIDE SEQUENCE [LARGE SCALE GENOMIC DNA]</scope>
    <source>
        <strain evidence="1 2">ICN19</strain>
    </source>
</reference>